<dbReference type="GO" id="GO:0015926">
    <property type="term" value="F:glucosidase activity"/>
    <property type="evidence" value="ECO:0007669"/>
    <property type="project" value="InterPro"/>
</dbReference>
<dbReference type="PANTHER" id="PTHR34983:SF1">
    <property type="entry name" value="ARABINOGALACTAN ENDO-BETA-1,4-GALACTANASE A"/>
    <property type="match status" value="1"/>
</dbReference>
<evidence type="ECO:0000313" key="8">
    <source>
        <dbReference type="EMBL" id="QDA59550.1"/>
    </source>
</evidence>
<evidence type="ECO:0000313" key="9">
    <source>
        <dbReference type="Proteomes" id="UP000305398"/>
    </source>
</evidence>
<evidence type="ECO:0000256" key="4">
    <source>
        <dbReference type="ARBA" id="ARBA00022801"/>
    </source>
</evidence>
<evidence type="ECO:0000256" key="1">
    <source>
        <dbReference type="ARBA" id="ARBA00001695"/>
    </source>
</evidence>
<evidence type="ECO:0000256" key="2">
    <source>
        <dbReference type="ARBA" id="ARBA00010687"/>
    </source>
</evidence>
<dbReference type="EMBL" id="CP040896">
    <property type="protein sequence ID" value="QDA59550.1"/>
    <property type="molecule type" value="Genomic_DNA"/>
</dbReference>
<evidence type="ECO:0000259" key="7">
    <source>
        <dbReference type="Pfam" id="PF18962"/>
    </source>
</evidence>
<evidence type="ECO:0000256" key="6">
    <source>
        <dbReference type="RuleBase" id="RU361192"/>
    </source>
</evidence>
<dbReference type="EC" id="3.2.1.89" evidence="3 6"/>
<dbReference type="InterPro" id="IPR011683">
    <property type="entry name" value="Glyco_hydro_53"/>
</dbReference>
<dbReference type="KEGG" id="hyj:FHG12_05260"/>
<feature type="domain" description="Secretion system C-terminal sorting" evidence="7">
    <location>
        <begin position="509"/>
        <end position="585"/>
    </location>
</feature>
<keyword evidence="5 6" id="KW-0326">Glycosidase</keyword>
<dbReference type="InterPro" id="IPR017853">
    <property type="entry name" value="GH"/>
</dbReference>
<proteinExistence type="inferred from homology"/>
<dbReference type="Proteomes" id="UP000305398">
    <property type="component" value="Chromosome"/>
</dbReference>
<evidence type="ECO:0000256" key="5">
    <source>
        <dbReference type="ARBA" id="ARBA00023295"/>
    </source>
</evidence>
<dbReference type="OrthoDB" id="9768786at2"/>
<gene>
    <name evidence="8" type="ORF">FHG12_05260</name>
</gene>
<feature type="signal peptide" evidence="6">
    <location>
        <begin position="1"/>
        <end position="24"/>
    </location>
</feature>
<dbReference type="Pfam" id="PF18962">
    <property type="entry name" value="Por_Secre_tail"/>
    <property type="match status" value="1"/>
</dbReference>
<name>A0A5B7ZX46_9BACT</name>
<dbReference type="InterPro" id="IPR026444">
    <property type="entry name" value="Secre_tail"/>
</dbReference>
<comment type="similarity">
    <text evidence="2 6">Belongs to the glycosyl hydrolase 53 family.</text>
</comment>
<dbReference type="GO" id="GO:0045490">
    <property type="term" value="P:pectin catabolic process"/>
    <property type="evidence" value="ECO:0007669"/>
    <property type="project" value="TreeGrafter"/>
</dbReference>
<comment type="catalytic activity">
    <reaction evidence="1 6">
        <text>The enzyme specifically hydrolyzes (1-&gt;4)-beta-D-galactosidic linkages in type I arabinogalactans.</text>
        <dbReference type="EC" id="3.2.1.89"/>
    </reaction>
</comment>
<dbReference type="PANTHER" id="PTHR34983">
    <property type="entry name" value="ARABINOGALACTAN ENDO-BETA-1,4-GALACTANASE A"/>
    <property type="match status" value="1"/>
</dbReference>
<evidence type="ECO:0000256" key="3">
    <source>
        <dbReference type="ARBA" id="ARBA00012556"/>
    </source>
</evidence>
<dbReference type="SUPFAM" id="SSF51445">
    <property type="entry name" value="(Trans)glycosidases"/>
    <property type="match status" value="1"/>
</dbReference>
<sequence>MKMPVKCLPRLLMMLMLSLNWAFAASAQVAPVFAKGADVSWITQMEAAGYKFYDANGVQQDCFQILKDHGINAIRLRVWVNPADGWCSKNDVVAKAIRAKNLGFRLMIDFHYSDSWADPGKQTKPAAWQNFTFAQLKTAVYDHTADVLTALKTNGITPDWVQVGNETNDGMLWPEGRASTNMANFAALVSSGYDAVKAVSSTTKVIVHISNGFDNGLFRYMFDGLKNNNAKYDVIGMSHYPTAANWPTLNSQIAANLNDMVTRYGKEVLICEVGMQYSAPQATQDMLTDLLKKTRAVSNAKGLGVFYWEPEAYNWQNYSLGAWNTNGRPTIALDAFLENPPSTTPDPNLATNPGFEYDGIALQTPTGWATRATTDSDADKTEGGGHTGTYRLTHYKATAYQVSTYQLRTGLANGTYTLKAWVQNGGGQKTCQLYASDFGGAEKAVALPVTATWTQIQITGIQVTNGQCEIGLLSEGNAGNYCSIDDIEFGLQATVTGSKSAQARTTTNVFPNPVRDQLSVEYQLEKPETVEISLYTITGQFVATLLPATRQTAGKQVFTQPVARNVSPGLYLLAITHGEQRIVRRVSYGQ</sequence>
<reference evidence="8 9" key="1">
    <citation type="submission" date="2019-06" db="EMBL/GenBank/DDBJ databases">
        <authorList>
            <person name="Srinivasan S."/>
        </authorList>
    </citation>
    <scope>NUCLEOTIDE SEQUENCE [LARGE SCALE GENOMIC DNA]</scope>
    <source>
        <strain evidence="8 9">17J68-5</strain>
    </source>
</reference>
<dbReference type="Gene3D" id="3.20.20.80">
    <property type="entry name" value="Glycosidases"/>
    <property type="match status" value="1"/>
</dbReference>
<dbReference type="Gene3D" id="2.60.120.260">
    <property type="entry name" value="Galactose-binding domain-like"/>
    <property type="match status" value="1"/>
</dbReference>
<keyword evidence="9" id="KW-1185">Reference proteome</keyword>
<protein>
    <recommendedName>
        <fullName evidence="3 6">Arabinogalactan endo-beta-1,4-galactanase</fullName>
        <ecNumber evidence="3 6">3.2.1.89</ecNumber>
    </recommendedName>
</protein>
<keyword evidence="6" id="KW-0732">Signal</keyword>
<dbReference type="Pfam" id="PF07745">
    <property type="entry name" value="Glyco_hydro_53"/>
    <property type="match status" value="1"/>
</dbReference>
<organism evidence="8 9">
    <name type="scientific">Hymenobacter jejuensis</name>
    <dbReference type="NCBI Taxonomy" id="2502781"/>
    <lineage>
        <taxon>Bacteria</taxon>
        <taxon>Pseudomonadati</taxon>
        <taxon>Bacteroidota</taxon>
        <taxon>Cytophagia</taxon>
        <taxon>Cytophagales</taxon>
        <taxon>Hymenobacteraceae</taxon>
        <taxon>Hymenobacter</taxon>
    </lineage>
</organism>
<keyword evidence="4 6" id="KW-0378">Hydrolase</keyword>
<dbReference type="NCBIfam" id="TIGR04183">
    <property type="entry name" value="Por_Secre_tail"/>
    <property type="match status" value="1"/>
</dbReference>
<dbReference type="AlphaFoldDB" id="A0A5B7ZX46"/>
<feature type="chain" id="PRO_5023153607" description="Arabinogalactan endo-beta-1,4-galactanase" evidence="6">
    <location>
        <begin position="25"/>
        <end position="590"/>
    </location>
</feature>
<accession>A0A5B7ZX46</accession>
<dbReference type="GO" id="GO:0031218">
    <property type="term" value="F:arabinogalactan endo-1,4-beta-galactosidase activity"/>
    <property type="evidence" value="ECO:0007669"/>
    <property type="project" value="UniProtKB-EC"/>
</dbReference>